<gene>
    <name evidence="2" type="ORF">PGLA1383_LOCUS42284</name>
</gene>
<organism evidence="2 3">
    <name type="scientific">Polarella glacialis</name>
    <name type="common">Dinoflagellate</name>
    <dbReference type="NCBI Taxonomy" id="89957"/>
    <lineage>
        <taxon>Eukaryota</taxon>
        <taxon>Sar</taxon>
        <taxon>Alveolata</taxon>
        <taxon>Dinophyceae</taxon>
        <taxon>Suessiales</taxon>
        <taxon>Suessiaceae</taxon>
        <taxon>Polarella</taxon>
    </lineage>
</organism>
<dbReference type="AlphaFoldDB" id="A0A813GJK4"/>
<keyword evidence="1" id="KW-1133">Transmembrane helix</keyword>
<keyword evidence="1" id="KW-0472">Membrane</keyword>
<comment type="caution">
    <text evidence="2">The sequence shown here is derived from an EMBL/GenBank/DDBJ whole genome shotgun (WGS) entry which is preliminary data.</text>
</comment>
<feature type="transmembrane region" description="Helical" evidence="1">
    <location>
        <begin position="20"/>
        <end position="42"/>
    </location>
</feature>
<dbReference type="Proteomes" id="UP000654075">
    <property type="component" value="Unassembled WGS sequence"/>
</dbReference>
<dbReference type="EMBL" id="CAJNNV010028627">
    <property type="protein sequence ID" value="CAE8625278.1"/>
    <property type="molecule type" value="Genomic_DNA"/>
</dbReference>
<reference evidence="2" key="1">
    <citation type="submission" date="2021-02" db="EMBL/GenBank/DDBJ databases">
        <authorList>
            <person name="Dougan E. K."/>
            <person name="Rhodes N."/>
            <person name="Thang M."/>
            <person name="Chan C."/>
        </authorList>
    </citation>
    <scope>NUCLEOTIDE SEQUENCE</scope>
</reference>
<evidence type="ECO:0000313" key="3">
    <source>
        <dbReference type="Proteomes" id="UP000654075"/>
    </source>
</evidence>
<evidence type="ECO:0000313" key="2">
    <source>
        <dbReference type="EMBL" id="CAE8625278.1"/>
    </source>
</evidence>
<accession>A0A813GJK4</accession>
<keyword evidence="1" id="KW-0812">Transmembrane</keyword>
<proteinExistence type="predicted"/>
<protein>
    <submittedName>
        <fullName evidence="2">Uncharacterized protein</fullName>
    </submittedName>
</protein>
<evidence type="ECO:0000256" key="1">
    <source>
        <dbReference type="SAM" id="Phobius"/>
    </source>
</evidence>
<keyword evidence="3" id="KW-1185">Reference proteome</keyword>
<name>A0A813GJK4_POLGL</name>
<sequence>MAASWGKRSVPSVLFLPFVPFMALVQLNVPFVPFVLLTFLFTGSGAFAAAERWGYCVCAGISDKYHRIGMINNLDRSCGILHGPGEICPSLAECCLGAFYGGFERKQNVNGSQGDYEDQKYHTRDFANGHSQHLGSFARGQRRCASDVLSHSSAC</sequence>